<feature type="region of interest" description="Disordered" evidence="1">
    <location>
        <begin position="1"/>
        <end position="32"/>
    </location>
</feature>
<evidence type="ECO:0000259" key="3">
    <source>
        <dbReference type="Pfam" id="PF12907"/>
    </source>
</evidence>
<accession>A0A6B2LUS0</accession>
<dbReference type="AlphaFoldDB" id="A0A6B2LUS0"/>
<dbReference type="EMBL" id="GIBP01012070">
    <property type="protein sequence ID" value="NDV41039.1"/>
    <property type="molecule type" value="Transcribed_RNA"/>
</dbReference>
<proteinExistence type="predicted"/>
<protein>
    <submittedName>
        <fullName evidence="4">Uncharacterized protein</fullName>
    </submittedName>
</protein>
<sequence length="84" mass="9534">MGKGNGTKSAQKRERNAKKQAAEKKAVSTLKTNQQALSIMCQVCRTTFLANTGRLPLQQHIDSKHEKREFKDCFPTHVHLLNEQ</sequence>
<dbReference type="InterPro" id="IPR039438">
    <property type="entry name" value="At2g23090-like_Znf"/>
</dbReference>
<evidence type="ECO:0000313" key="4">
    <source>
        <dbReference type="EMBL" id="NDV41039.1"/>
    </source>
</evidence>
<dbReference type="Gene3D" id="4.10.1050.10">
    <property type="entry name" value="At2g23090-like"/>
    <property type="match status" value="1"/>
</dbReference>
<evidence type="ECO:0000259" key="2">
    <source>
        <dbReference type="Pfam" id="PF04419"/>
    </source>
</evidence>
<dbReference type="PANTHER" id="PTHR33788">
    <property type="entry name" value="OS07G0114300 PROTEIN"/>
    <property type="match status" value="1"/>
</dbReference>
<dbReference type="SUPFAM" id="SSF118359">
    <property type="entry name" value="Expressed protein At2g23090/F21P24.15"/>
    <property type="match status" value="1"/>
</dbReference>
<feature type="domain" description="At2g23090-like zinc-binding" evidence="3">
    <location>
        <begin position="41"/>
        <end position="76"/>
    </location>
</feature>
<name>A0A6B2LUS0_9EUKA</name>
<feature type="domain" description="Small EDRK-rich factor-like N-terminal" evidence="2">
    <location>
        <begin position="4"/>
        <end position="37"/>
    </location>
</feature>
<dbReference type="Pfam" id="PF12907">
    <property type="entry name" value="zf-met2"/>
    <property type="match status" value="1"/>
</dbReference>
<reference evidence="4" key="1">
    <citation type="journal article" date="2020" name="J. Eukaryot. Microbiol.">
        <title>De novo Sequencing, Assembly and Annotation of the Transcriptome for the Free-Living Testate Amoeba Arcella intermedia.</title>
        <authorList>
            <person name="Ribeiro G.M."/>
            <person name="Porfirio-Sousa A.L."/>
            <person name="Maurer-Alcala X.X."/>
            <person name="Katz L.A."/>
            <person name="Lahr D.J.G."/>
        </authorList>
    </citation>
    <scope>NUCLEOTIDE SEQUENCE</scope>
</reference>
<organism evidence="4">
    <name type="scientific">Arcella intermedia</name>
    <dbReference type="NCBI Taxonomy" id="1963864"/>
    <lineage>
        <taxon>Eukaryota</taxon>
        <taxon>Amoebozoa</taxon>
        <taxon>Tubulinea</taxon>
        <taxon>Elardia</taxon>
        <taxon>Arcellinida</taxon>
        <taxon>Sphaerothecina</taxon>
        <taxon>Arcellidae</taxon>
        <taxon>Arcella</taxon>
    </lineage>
</organism>
<dbReference type="InterPro" id="IPR007513">
    <property type="entry name" value="SERF-like_N"/>
</dbReference>
<evidence type="ECO:0000256" key="1">
    <source>
        <dbReference type="SAM" id="MobiDB-lite"/>
    </source>
</evidence>
<dbReference type="InterPro" id="IPR026939">
    <property type="entry name" value="ZNF706/At2g23090_sf"/>
</dbReference>
<dbReference type="Pfam" id="PF04419">
    <property type="entry name" value="SERF-like_N"/>
    <property type="match status" value="1"/>
</dbReference>
<dbReference type="InterPro" id="IPR039713">
    <property type="entry name" value="At2g23090-like"/>
</dbReference>
<dbReference type="PANTHER" id="PTHR33788:SF1">
    <property type="entry name" value="ZINC-BINDING PROTEIN"/>
    <property type="match status" value="1"/>
</dbReference>